<feature type="transmembrane region" description="Helical" evidence="2">
    <location>
        <begin position="124"/>
        <end position="144"/>
    </location>
</feature>
<dbReference type="Gene3D" id="1.10.287.70">
    <property type="match status" value="1"/>
</dbReference>
<dbReference type="EMBL" id="DAKRPA010000140">
    <property type="protein sequence ID" value="DAZ97282.1"/>
    <property type="molecule type" value="Genomic_DNA"/>
</dbReference>
<feature type="transmembrane region" description="Helical" evidence="2">
    <location>
        <begin position="276"/>
        <end position="300"/>
    </location>
</feature>
<feature type="transmembrane region" description="Helical" evidence="2">
    <location>
        <begin position="342"/>
        <end position="362"/>
    </location>
</feature>
<keyword evidence="2" id="KW-0472">Membrane</keyword>
<reference evidence="4" key="2">
    <citation type="journal article" date="2023" name="Microbiol Resour">
        <title>Decontamination and Annotation of the Draft Genome Sequence of the Oomycete Lagenidium giganteum ARSEF 373.</title>
        <authorList>
            <person name="Morgan W.R."/>
            <person name="Tartar A."/>
        </authorList>
    </citation>
    <scope>NUCLEOTIDE SEQUENCE</scope>
    <source>
        <strain evidence="4">ARSEF 373</strain>
    </source>
</reference>
<dbReference type="AlphaFoldDB" id="A0AAV2YQL9"/>
<evidence type="ECO:0000256" key="2">
    <source>
        <dbReference type="SAM" id="Phobius"/>
    </source>
</evidence>
<dbReference type="PROSITE" id="PS00888">
    <property type="entry name" value="CNMP_BINDING_1"/>
    <property type="match status" value="1"/>
</dbReference>
<feature type="transmembrane region" description="Helical" evidence="2">
    <location>
        <begin position="150"/>
        <end position="168"/>
    </location>
</feature>
<dbReference type="InterPro" id="IPR000595">
    <property type="entry name" value="cNMP-bd_dom"/>
</dbReference>
<dbReference type="PANTHER" id="PTHR45689">
    <property type="entry name" value="I[[H]] CHANNEL, ISOFORM E"/>
    <property type="match status" value="1"/>
</dbReference>
<name>A0AAV2YQL9_9STRA</name>
<dbReference type="GO" id="GO:0035725">
    <property type="term" value="P:sodium ion transmembrane transport"/>
    <property type="evidence" value="ECO:0007669"/>
    <property type="project" value="TreeGrafter"/>
</dbReference>
<dbReference type="GO" id="GO:0003254">
    <property type="term" value="P:regulation of membrane depolarization"/>
    <property type="evidence" value="ECO:0007669"/>
    <property type="project" value="TreeGrafter"/>
</dbReference>
<keyword evidence="2" id="KW-0812">Transmembrane</keyword>
<evidence type="ECO:0000259" key="3">
    <source>
        <dbReference type="PROSITE" id="PS50042"/>
    </source>
</evidence>
<keyword evidence="5" id="KW-1185">Reference proteome</keyword>
<dbReference type="CDD" id="cd00038">
    <property type="entry name" value="CAP_ED"/>
    <property type="match status" value="1"/>
</dbReference>
<sequence length="1009" mass="114984">MQPNMRRASAKPQPTRRRLSMTNALLGIGKSSRDIYEWQVKTANYEAMMQRFQLRKVASDASGTRPLSGNVVVDEATGQVKGAPQRFSLRRWFRSLWSHKKRKWVHDKMFPMTPNRFLTKTHSLVMLLTYHFQVFYLPFSVIYFPNGTSVTTAINIALEVIMMVDVLVRFNTAYMDKNTLVISHKKIAKRYLRGWFLIDGISSLPVHLVQYCSTRSHAQTGDVSILFDQLSRIPRLIHLRLVLNAVLFSRVLRVGKDVLAWLVYSRYSHLLGIAQLLWLVLMTSHYIACFWHVVAGPVGASDSDSKYSMLDKYVADFYYAICLIQGQGNSGGTLAQNAFSTMAVLVGSVILAIVFGNVAMLVSNFNANETNYQRKMEAVFATMSKMHLPRELRDRIHQYYVHLWEEYESLDGDIVKFSRELTHTLRLEVGLFKYMNLVVDIPFWKNCSPDFVTQIVLSLVVRVYLPDDYVIRKGEVGDEMFMINRGICEVWDATKVSIEDLADGTLSSRLFGNAANSDDEDDKPMTMEHAMSMTSRFGSQRSGNEDKLYDNMVHQRVEVLRPRLRRRIGNRIRMYSGHAFGEMSLLMNYAHTANIRAATYVEMCVLHRRDFQTLICRYAEDRKIVLTNMLKSCIDKKEIPFPWEQICDVVVLQRRTSFGQNCSREDVEKSFDSSEAAAALVERINVVLIDESIKYGFQGFDKPLEDPLPPTVLRRRASRLQQSRQARSVERTVSPSSGEATLQAPKQDIELANRVAKLEDFQRTMMLMMHSLSDAVGRSEQDMKFMKAQILLQNELLATLSQTRAVHDDGHEQHRLPVESREFVSDMSLGSEDATSAFQETWSVVETADALKHRYQQRPHATQILRRVDSDIETYVATGTSLTHTAKIMSSPPRQLPPLRDKTVPKQISGTASSARPLLSTRHSSATLRTPPTEKPPAMSSMRSLLFGRVSLPRRYSSMPRPRRSLKTTAGRRKSLVDELYARGSSVGGANPHLTRRNTMAIQPTHQLS</sequence>
<comment type="caution">
    <text evidence="4">The sequence shown here is derived from an EMBL/GenBank/DDBJ whole genome shotgun (WGS) entry which is preliminary data.</text>
</comment>
<feature type="region of interest" description="Disordered" evidence="1">
    <location>
        <begin position="888"/>
        <end position="940"/>
    </location>
</feature>
<dbReference type="SUPFAM" id="SSF51206">
    <property type="entry name" value="cAMP-binding domain-like"/>
    <property type="match status" value="1"/>
</dbReference>
<dbReference type="SUPFAM" id="SSF81324">
    <property type="entry name" value="Voltage-gated potassium channels"/>
    <property type="match status" value="1"/>
</dbReference>
<feature type="region of interest" description="Disordered" evidence="1">
    <location>
        <begin position="719"/>
        <end position="742"/>
    </location>
</feature>
<evidence type="ECO:0000313" key="5">
    <source>
        <dbReference type="Proteomes" id="UP001146120"/>
    </source>
</evidence>
<accession>A0AAV2YQL9</accession>
<dbReference type="PANTHER" id="PTHR45689:SF5">
    <property type="entry name" value="I[[H]] CHANNEL, ISOFORM E"/>
    <property type="match status" value="1"/>
</dbReference>
<dbReference type="Gene3D" id="1.10.287.630">
    <property type="entry name" value="Helix hairpin bin"/>
    <property type="match status" value="1"/>
</dbReference>
<dbReference type="PROSITE" id="PS50042">
    <property type="entry name" value="CNMP_BINDING_3"/>
    <property type="match status" value="1"/>
</dbReference>
<keyword evidence="2" id="KW-1133">Transmembrane helix</keyword>
<dbReference type="GO" id="GO:0098855">
    <property type="term" value="C:HCN channel complex"/>
    <property type="evidence" value="ECO:0007669"/>
    <property type="project" value="TreeGrafter"/>
</dbReference>
<feature type="compositionally biased region" description="Polar residues" evidence="1">
    <location>
        <begin position="921"/>
        <end position="930"/>
    </location>
</feature>
<reference evidence="4" key="1">
    <citation type="submission" date="2022-11" db="EMBL/GenBank/DDBJ databases">
        <authorList>
            <person name="Morgan W.R."/>
            <person name="Tartar A."/>
        </authorList>
    </citation>
    <scope>NUCLEOTIDE SEQUENCE</scope>
    <source>
        <strain evidence="4">ARSEF 373</strain>
    </source>
</reference>
<dbReference type="Proteomes" id="UP001146120">
    <property type="component" value="Unassembled WGS sequence"/>
</dbReference>
<feature type="domain" description="Cyclic nucleotide-binding" evidence="3">
    <location>
        <begin position="443"/>
        <end position="632"/>
    </location>
</feature>
<protein>
    <recommendedName>
        <fullName evidence="3">Cyclic nucleotide-binding domain-containing protein</fullName>
    </recommendedName>
</protein>
<dbReference type="InterPro" id="IPR051413">
    <property type="entry name" value="K/Na_HCN_channel"/>
</dbReference>
<gene>
    <name evidence="4" type="ORF">N0F65_009815</name>
</gene>
<dbReference type="InterPro" id="IPR018488">
    <property type="entry name" value="cNMP-bd_CS"/>
</dbReference>
<dbReference type="GO" id="GO:0005249">
    <property type="term" value="F:voltage-gated potassium channel activity"/>
    <property type="evidence" value="ECO:0007669"/>
    <property type="project" value="TreeGrafter"/>
</dbReference>
<proteinExistence type="predicted"/>
<feature type="compositionally biased region" description="Polar residues" evidence="1">
    <location>
        <begin position="731"/>
        <end position="740"/>
    </location>
</feature>
<dbReference type="Gene3D" id="2.60.120.10">
    <property type="entry name" value="Jelly Rolls"/>
    <property type="match status" value="1"/>
</dbReference>
<evidence type="ECO:0000256" key="1">
    <source>
        <dbReference type="SAM" id="MobiDB-lite"/>
    </source>
</evidence>
<evidence type="ECO:0000313" key="4">
    <source>
        <dbReference type="EMBL" id="DAZ97282.1"/>
    </source>
</evidence>
<dbReference type="InterPro" id="IPR014710">
    <property type="entry name" value="RmlC-like_jellyroll"/>
</dbReference>
<organism evidence="4 5">
    <name type="scientific">Lagenidium giganteum</name>
    <dbReference type="NCBI Taxonomy" id="4803"/>
    <lineage>
        <taxon>Eukaryota</taxon>
        <taxon>Sar</taxon>
        <taxon>Stramenopiles</taxon>
        <taxon>Oomycota</taxon>
        <taxon>Peronosporomycetes</taxon>
        <taxon>Pythiales</taxon>
        <taxon>Pythiaceae</taxon>
    </lineage>
</organism>
<dbReference type="InterPro" id="IPR018490">
    <property type="entry name" value="cNMP-bd_dom_sf"/>
</dbReference>